<dbReference type="Proteomes" id="UP000800040">
    <property type="component" value="Unassembled WGS sequence"/>
</dbReference>
<accession>A0A6A5KSY7</accession>
<keyword evidence="2" id="KW-0732">Signal</keyword>
<evidence type="ECO:0000256" key="1">
    <source>
        <dbReference type="SAM" id="MobiDB-lite"/>
    </source>
</evidence>
<protein>
    <submittedName>
        <fullName evidence="3">Uncharacterized protein</fullName>
    </submittedName>
</protein>
<proteinExistence type="predicted"/>
<keyword evidence="4" id="KW-1185">Reference proteome</keyword>
<feature type="region of interest" description="Disordered" evidence="1">
    <location>
        <begin position="49"/>
        <end position="142"/>
    </location>
</feature>
<feature type="compositionally biased region" description="Low complexity" evidence="1">
    <location>
        <begin position="73"/>
        <end position="82"/>
    </location>
</feature>
<evidence type="ECO:0000313" key="4">
    <source>
        <dbReference type="Proteomes" id="UP000800040"/>
    </source>
</evidence>
<feature type="signal peptide" evidence="2">
    <location>
        <begin position="1"/>
        <end position="22"/>
    </location>
</feature>
<gene>
    <name evidence="3" type="ORF">BDW02DRAFT_644532</name>
</gene>
<feature type="chain" id="PRO_5025336654" evidence="2">
    <location>
        <begin position="23"/>
        <end position="447"/>
    </location>
</feature>
<reference evidence="3" key="1">
    <citation type="submission" date="2020-01" db="EMBL/GenBank/DDBJ databases">
        <authorList>
            <consortium name="DOE Joint Genome Institute"/>
            <person name="Haridas S."/>
            <person name="Albert R."/>
            <person name="Binder M."/>
            <person name="Bloem J."/>
            <person name="Labutti K."/>
            <person name="Salamov A."/>
            <person name="Andreopoulos B."/>
            <person name="Baker S.E."/>
            <person name="Barry K."/>
            <person name="Bills G."/>
            <person name="Bluhm B.H."/>
            <person name="Cannon C."/>
            <person name="Castanera R."/>
            <person name="Culley D.E."/>
            <person name="Daum C."/>
            <person name="Ezra D."/>
            <person name="Gonzalez J.B."/>
            <person name="Henrissat B."/>
            <person name="Kuo A."/>
            <person name="Liang C."/>
            <person name="Lipzen A."/>
            <person name="Lutzoni F."/>
            <person name="Magnuson J."/>
            <person name="Mondo S."/>
            <person name="Nolan M."/>
            <person name="Ohm R."/>
            <person name="Pangilinan J."/>
            <person name="Park H.-J."/>
            <person name="Ramirez L."/>
            <person name="Alfaro M."/>
            <person name="Sun H."/>
            <person name="Tritt A."/>
            <person name="Yoshinaga Y."/>
            <person name="Zwiers L.-H."/>
            <person name="Turgeon B.G."/>
            <person name="Goodwin S.B."/>
            <person name="Spatafora J.W."/>
            <person name="Crous P.W."/>
            <person name="Grigoriev I.V."/>
        </authorList>
    </citation>
    <scope>NUCLEOTIDE SEQUENCE</scope>
    <source>
        <strain evidence="3">P77</strain>
    </source>
</reference>
<dbReference type="EMBL" id="ML975251">
    <property type="protein sequence ID" value="KAF1838509.1"/>
    <property type="molecule type" value="Genomic_DNA"/>
</dbReference>
<dbReference type="AlphaFoldDB" id="A0A6A5KSY7"/>
<evidence type="ECO:0000313" key="3">
    <source>
        <dbReference type="EMBL" id="KAF1838509.1"/>
    </source>
</evidence>
<evidence type="ECO:0000256" key="2">
    <source>
        <dbReference type="SAM" id="SignalP"/>
    </source>
</evidence>
<name>A0A6A5KSY7_9PLEO</name>
<organism evidence="3 4">
    <name type="scientific">Decorospora gaudefroyi</name>
    <dbReference type="NCBI Taxonomy" id="184978"/>
    <lineage>
        <taxon>Eukaryota</taxon>
        <taxon>Fungi</taxon>
        <taxon>Dikarya</taxon>
        <taxon>Ascomycota</taxon>
        <taxon>Pezizomycotina</taxon>
        <taxon>Dothideomycetes</taxon>
        <taxon>Pleosporomycetidae</taxon>
        <taxon>Pleosporales</taxon>
        <taxon>Pleosporineae</taxon>
        <taxon>Pleosporaceae</taxon>
        <taxon>Decorospora</taxon>
    </lineage>
</organism>
<sequence>MLFSKPFTAGLVLAALLAISHARAIDKELCLYEPNDAACAENPTLHVSAGSLRSRAPPRVPGRPGDDVGDGTGAQTGNQQAGGNQGGKQDGESAQTGNQGAGGTPGAPGPANAGQGTVNLPPPLAPYADLPANYQPRVNGVPGRDTLPNEIPNFNGISPSADDAFRRASMQRLINWDIQSSITFNQPNYLLFNGREARDARVPFKADFNNNNREGVNMNNKGTLIDVDDVYRNQARGDDAIPIPEGWDPNNWHGILQSYGIAQRAAQNDRTVRVLVEGKDGVYSRDRLLQEGSYFYNFELWTITSPSSRVPNVVVYRADAPNEAGVEVWRRGMPPMGKRPDFIAGTLPDSQRVEVISDLIDLGVKSGSIACLARCVSHLGTGAELTVPTPTVDQGGMFAPPNNLRRKLAPQHCCLPSDSLSHQQSARFSETLIPTQLAMMRQLKSSS</sequence>
<dbReference type="OrthoDB" id="10417689at2759"/>